<feature type="domain" description="LysM" evidence="3">
    <location>
        <begin position="260"/>
        <end position="305"/>
    </location>
</feature>
<dbReference type="InterPro" id="IPR018392">
    <property type="entry name" value="LysM"/>
</dbReference>
<dbReference type="PANTHER" id="PTHR21666">
    <property type="entry name" value="PEPTIDASE-RELATED"/>
    <property type="match status" value="1"/>
</dbReference>
<dbReference type="SUPFAM" id="SSF51261">
    <property type="entry name" value="Duplicated hybrid motif"/>
    <property type="match status" value="1"/>
</dbReference>
<organism evidence="4 5">
    <name type="scientific">Eshraghiella crossota DSM 2876</name>
    <dbReference type="NCBI Taxonomy" id="511680"/>
    <lineage>
        <taxon>Bacteria</taxon>
        <taxon>Bacillati</taxon>
        <taxon>Bacillota</taxon>
        <taxon>Clostridia</taxon>
        <taxon>Lachnospirales</taxon>
        <taxon>Lachnospiraceae</taxon>
        <taxon>Eshraghiella</taxon>
    </lineage>
</organism>
<dbReference type="CDD" id="cd12797">
    <property type="entry name" value="M23_peptidase"/>
    <property type="match status" value="1"/>
</dbReference>
<dbReference type="GO" id="GO:0004222">
    <property type="term" value="F:metalloendopeptidase activity"/>
    <property type="evidence" value="ECO:0007669"/>
    <property type="project" value="TreeGrafter"/>
</dbReference>
<dbReference type="Pfam" id="PF01551">
    <property type="entry name" value="Peptidase_M23"/>
    <property type="match status" value="1"/>
</dbReference>
<keyword evidence="1" id="KW-0732">Signal</keyword>
<proteinExistence type="predicted"/>
<dbReference type="GeneID" id="98917202"/>
<evidence type="ECO:0000256" key="1">
    <source>
        <dbReference type="ARBA" id="ARBA00022729"/>
    </source>
</evidence>
<dbReference type="Gene3D" id="3.10.350.10">
    <property type="entry name" value="LysM domain"/>
    <property type="match status" value="1"/>
</dbReference>
<dbReference type="InterPro" id="IPR016047">
    <property type="entry name" value="M23ase_b-sheet_dom"/>
</dbReference>
<dbReference type="Gene3D" id="2.70.70.10">
    <property type="entry name" value="Glucose Permease (Domain IIA)"/>
    <property type="match status" value="1"/>
</dbReference>
<keyword evidence="5" id="KW-1185">Reference proteome</keyword>
<evidence type="ECO:0000313" key="4">
    <source>
        <dbReference type="EMBL" id="EFF69049.1"/>
    </source>
</evidence>
<dbReference type="PROSITE" id="PS51782">
    <property type="entry name" value="LYSM"/>
    <property type="match status" value="1"/>
</dbReference>
<dbReference type="MEROPS" id="M23.009"/>
<dbReference type="AlphaFoldDB" id="D4RYE9"/>
<dbReference type="InterPro" id="IPR011055">
    <property type="entry name" value="Dup_hybrid_motif"/>
</dbReference>
<dbReference type="eggNOG" id="COG1388">
    <property type="taxonomic scope" value="Bacteria"/>
</dbReference>
<dbReference type="SUPFAM" id="SSF54106">
    <property type="entry name" value="LysM domain"/>
    <property type="match status" value="1"/>
</dbReference>
<gene>
    <name evidence="4" type="ORF">BUTYVIB_00854</name>
</gene>
<sequence>MKALKSYLKSNMSYVKTAVIAVLFTLVAIPFVNRVSGDGNKYTVDSRYMVVLNGNELGYVSDSQVAENALLDARNLLDSESEGLVLVEADMQLNEQTSGGAVYSKEQMTEKIYNSLSTEASVPSEQVTAYTVRIDDFTVTLASLDDVVELLERVKNRYADTSNFSIVINEEDNGIYSSYKINFVSADKQLNEAAKVLLAEDGSVSESAAKKAESTSYKDGVLSIGFVENIEVIATKSNSGDVVSVDEAYELVTKEHAEKETYVVASGDCLSSIARDNGLSLDELIALNEGFTVDTAIYEGDVLTITVPASEVSVKVVEEKSYSESYNAPVQYVDNDTLYVGTENVIQQGSEGKRSVVALVTYVNGTESSREIIKQEISTESVPKIIERGTLTPPTYINPVYSTYVTSNWGYRPAPINGMHNGVDIAVPVGTSVRASSTGVVTMAGWYGNYGYCVDIRHSDGSMTRYGHLNSIAVTYGQTVTQGQVIAYSGNTGYSTGPHLHFEIRINGQSVNPLNYIF</sequence>
<evidence type="ECO:0000259" key="3">
    <source>
        <dbReference type="PROSITE" id="PS51782"/>
    </source>
</evidence>
<protein>
    <submittedName>
        <fullName evidence="4">Peptidase, M23 family</fullName>
    </submittedName>
</protein>
<name>D4RYE9_9FIRM</name>
<feature type="domain" description="G5" evidence="2">
    <location>
        <begin position="312"/>
        <end position="392"/>
    </location>
</feature>
<dbReference type="EMBL" id="ABWN01000022">
    <property type="protein sequence ID" value="EFF69049.1"/>
    <property type="molecule type" value="Genomic_DNA"/>
</dbReference>
<comment type="caution">
    <text evidence="4">The sequence shown here is derived from an EMBL/GenBank/DDBJ whole genome shotgun (WGS) entry which is preliminary data.</text>
</comment>
<dbReference type="InterPro" id="IPR011098">
    <property type="entry name" value="G5_dom"/>
</dbReference>
<evidence type="ECO:0000313" key="5">
    <source>
        <dbReference type="Proteomes" id="UP000006238"/>
    </source>
</evidence>
<dbReference type="RefSeq" id="WP_005602004.1">
    <property type="nucleotide sequence ID" value="NZ_GG663521.1"/>
</dbReference>
<dbReference type="CDD" id="cd00118">
    <property type="entry name" value="LysM"/>
    <property type="match status" value="1"/>
</dbReference>
<dbReference type="Gene3D" id="2.20.230.10">
    <property type="entry name" value="Resuscitation-promoting factor rpfb"/>
    <property type="match status" value="1"/>
</dbReference>
<dbReference type="SMART" id="SM00257">
    <property type="entry name" value="LysM"/>
    <property type="match status" value="1"/>
</dbReference>
<dbReference type="HOGENOM" id="CLU_027710_2_1_9"/>
<dbReference type="InterPro" id="IPR050570">
    <property type="entry name" value="Cell_wall_metabolism_enzyme"/>
</dbReference>
<dbReference type="SMART" id="SM01208">
    <property type="entry name" value="G5"/>
    <property type="match status" value="1"/>
</dbReference>
<dbReference type="Pfam" id="PF01476">
    <property type="entry name" value="LysM"/>
    <property type="match status" value="1"/>
</dbReference>
<dbReference type="PANTHER" id="PTHR21666:SF270">
    <property type="entry name" value="MUREIN HYDROLASE ACTIVATOR ENVC"/>
    <property type="match status" value="1"/>
</dbReference>
<reference evidence="4 5" key="1">
    <citation type="submission" date="2010-02" db="EMBL/GenBank/DDBJ databases">
        <authorList>
            <person name="Weinstock G."/>
            <person name="Sodergren E."/>
            <person name="Clifton S."/>
            <person name="Fulton L."/>
            <person name="Fulton B."/>
            <person name="Courtney L."/>
            <person name="Fronick C."/>
            <person name="Harrison M."/>
            <person name="Strong C."/>
            <person name="Farmer C."/>
            <person name="Delahaunty K."/>
            <person name="Markovic C."/>
            <person name="Hall O."/>
            <person name="Minx P."/>
            <person name="Tomlinson C."/>
            <person name="Mitreva M."/>
            <person name="Nelson J."/>
            <person name="Hou S."/>
            <person name="Wollam A."/>
            <person name="Pepin K.H."/>
            <person name="Johnson M."/>
            <person name="Bhonagiri V."/>
            <person name="Zhang X."/>
            <person name="Suruliraj S."/>
            <person name="Warren W."/>
            <person name="Chinwalla A."/>
            <person name="Mardis E.R."/>
            <person name="Wilson R.K."/>
        </authorList>
    </citation>
    <scope>NUCLEOTIDE SEQUENCE [LARGE SCALE GENOMIC DNA]</scope>
    <source>
        <strain evidence="4 5">DSM 2876</strain>
    </source>
</reference>
<dbReference type="Proteomes" id="UP000006238">
    <property type="component" value="Unassembled WGS sequence"/>
</dbReference>
<dbReference type="eggNOG" id="COG0739">
    <property type="taxonomic scope" value="Bacteria"/>
</dbReference>
<dbReference type="STRING" id="45851.BHV86_01805"/>
<dbReference type="InterPro" id="IPR036779">
    <property type="entry name" value="LysM_dom_sf"/>
</dbReference>
<dbReference type="PROSITE" id="PS51109">
    <property type="entry name" value="G5"/>
    <property type="match status" value="1"/>
</dbReference>
<dbReference type="Pfam" id="PF07501">
    <property type="entry name" value="G5"/>
    <property type="match status" value="1"/>
</dbReference>
<accession>D4RYE9</accession>
<evidence type="ECO:0000259" key="2">
    <source>
        <dbReference type="PROSITE" id="PS51109"/>
    </source>
</evidence>